<evidence type="ECO:0000313" key="1">
    <source>
        <dbReference type="EMBL" id="KAJ1936477.1"/>
    </source>
</evidence>
<dbReference type="EMBL" id="JANBPW010003870">
    <property type="protein sequence ID" value="KAJ1936477.1"/>
    <property type="molecule type" value="Genomic_DNA"/>
</dbReference>
<feature type="non-terminal residue" evidence="1">
    <location>
        <position position="1"/>
    </location>
</feature>
<keyword evidence="2" id="KW-1185">Reference proteome</keyword>
<comment type="caution">
    <text evidence="1">The sequence shown here is derived from an EMBL/GenBank/DDBJ whole genome shotgun (WGS) entry which is preliminary data.</text>
</comment>
<organism evidence="1 2">
    <name type="scientific">Linderina macrospora</name>
    <dbReference type="NCBI Taxonomy" id="4868"/>
    <lineage>
        <taxon>Eukaryota</taxon>
        <taxon>Fungi</taxon>
        <taxon>Fungi incertae sedis</taxon>
        <taxon>Zoopagomycota</taxon>
        <taxon>Kickxellomycotina</taxon>
        <taxon>Kickxellomycetes</taxon>
        <taxon>Kickxellales</taxon>
        <taxon>Kickxellaceae</taxon>
        <taxon>Linderina</taxon>
    </lineage>
</organism>
<sequence>TIIVAEADAPGTYSYRRRGSSLSIHRTPTIVSSATLSSSTPRQQQLRHPQLQQSGVSHLAVQPHRRSATVLQQQPRAGSPEHRLQRNNTTKTVSRNDLAPEPAAAVAASAVAPSNSYGGYRRLNSSRSANFHGTTRRNGTYYSTASPALAATYGPSACYGVLPKHSPTTRSPLAYEYNDSDCYDDRAYRCGSQVRDEGIDVSMSGVMAHSDNTGLIGCLESSCQDCAQSPAGILPLVLSSPPCVPPKALYGAADPQSRVPVLPTPPADGCNYVLTPVGDDSASLCGSVGYVEDEDIANKLVPRIDSCSPQLAYLPPRSSNLAVIN</sequence>
<protein>
    <submittedName>
        <fullName evidence="1">Uncharacterized protein</fullName>
    </submittedName>
</protein>
<proteinExistence type="predicted"/>
<accession>A0ACC1J425</accession>
<reference evidence="1" key="1">
    <citation type="submission" date="2022-07" db="EMBL/GenBank/DDBJ databases">
        <title>Phylogenomic reconstructions and comparative analyses of Kickxellomycotina fungi.</title>
        <authorList>
            <person name="Reynolds N.K."/>
            <person name="Stajich J.E."/>
            <person name="Barry K."/>
            <person name="Grigoriev I.V."/>
            <person name="Crous P."/>
            <person name="Smith M.E."/>
        </authorList>
    </citation>
    <scope>NUCLEOTIDE SEQUENCE</scope>
    <source>
        <strain evidence="1">NRRL 5244</strain>
    </source>
</reference>
<name>A0ACC1J425_9FUNG</name>
<evidence type="ECO:0000313" key="2">
    <source>
        <dbReference type="Proteomes" id="UP001150603"/>
    </source>
</evidence>
<gene>
    <name evidence="1" type="ORF">FBU59_005040</name>
</gene>
<dbReference type="Proteomes" id="UP001150603">
    <property type="component" value="Unassembled WGS sequence"/>
</dbReference>